<keyword evidence="10" id="KW-1185">Reference proteome</keyword>
<comment type="caution">
    <text evidence="9">The sequence shown here is derived from an EMBL/GenBank/DDBJ whole genome shotgun (WGS) entry which is preliminary data.</text>
</comment>
<evidence type="ECO:0000313" key="10">
    <source>
        <dbReference type="Proteomes" id="UP000622533"/>
    </source>
</evidence>
<organism evidence="9 10">
    <name type="scientific">Desmonostoc muscorum LEGE 12446</name>
    <dbReference type="NCBI Taxonomy" id="1828758"/>
    <lineage>
        <taxon>Bacteria</taxon>
        <taxon>Bacillati</taxon>
        <taxon>Cyanobacteriota</taxon>
        <taxon>Cyanophyceae</taxon>
        <taxon>Nostocales</taxon>
        <taxon>Nostocaceae</taxon>
        <taxon>Desmonostoc</taxon>
    </lineage>
</organism>
<evidence type="ECO:0000256" key="1">
    <source>
        <dbReference type="ARBA" id="ARBA00001913"/>
    </source>
</evidence>
<dbReference type="InterPro" id="IPR036852">
    <property type="entry name" value="Peptidase_S8/S53_dom_sf"/>
</dbReference>
<dbReference type="Proteomes" id="UP000622533">
    <property type="component" value="Unassembled WGS sequence"/>
</dbReference>
<keyword evidence="7" id="KW-0865">Zymogen</keyword>
<dbReference type="InterPro" id="IPR030400">
    <property type="entry name" value="Sedolisin_dom"/>
</dbReference>
<dbReference type="PROSITE" id="PS51695">
    <property type="entry name" value="SEDOLISIN"/>
    <property type="match status" value="1"/>
</dbReference>
<accession>A0A8J7D8D4</accession>
<dbReference type="InterPro" id="IPR050819">
    <property type="entry name" value="Tripeptidyl-peptidase_I"/>
</dbReference>
<dbReference type="GO" id="GO:0004252">
    <property type="term" value="F:serine-type endopeptidase activity"/>
    <property type="evidence" value="ECO:0007669"/>
    <property type="project" value="InterPro"/>
</dbReference>
<dbReference type="PANTHER" id="PTHR14218:SF15">
    <property type="entry name" value="TRIPEPTIDYL-PEPTIDASE 1"/>
    <property type="match status" value="1"/>
</dbReference>
<dbReference type="PROSITE" id="PS00138">
    <property type="entry name" value="SUBTILASE_SER"/>
    <property type="match status" value="1"/>
</dbReference>
<keyword evidence="4" id="KW-0378">Hydrolase</keyword>
<dbReference type="GO" id="GO:0008240">
    <property type="term" value="F:tripeptidyl-peptidase activity"/>
    <property type="evidence" value="ECO:0007669"/>
    <property type="project" value="TreeGrafter"/>
</dbReference>
<proteinExistence type="predicted"/>
<evidence type="ECO:0000256" key="7">
    <source>
        <dbReference type="ARBA" id="ARBA00023145"/>
    </source>
</evidence>
<protein>
    <recommendedName>
        <fullName evidence="8">Peptidase S53 domain-containing protein</fullName>
    </recommendedName>
</protein>
<dbReference type="Gene3D" id="3.40.50.200">
    <property type="entry name" value="Peptidase S8/S53 domain"/>
    <property type="match status" value="1"/>
</dbReference>
<reference evidence="9" key="1">
    <citation type="submission" date="2020-10" db="EMBL/GenBank/DDBJ databases">
        <authorList>
            <person name="Castelo-Branco R."/>
            <person name="Eusebio N."/>
            <person name="Adriana R."/>
            <person name="Vieira A."/>
            <person name="Brugerolle De Fraissinette N."/>
            <person name="Rezende De Castro R."/>
            <person name="Schneider M.P."/>
            <person name="Vasconcelos V."/>
            <person name="Leao P.N."/>
        </authorList>
    </citation>
    <scope>NUCLEOTIDE SEQUENCE</scope>
    <source>
        <strain evidence="9">LEGE 12446</strain>
    </source>
</reference>
<dbReference type="GO" id="GO:0046872">
    <property type="term" value="F:metal ion binding"/>
    <property type="evidence" value="ECO:0007669"/>
    <property type="project" value="UniProtKB-KW"/>
</dbReference>
<dbReference type="EMBL" id="JADEXS010000009">
    <property type="protein sequence ID" value="MBE9021151.1"/>
    <property type="molecule type" value="Genomic_DNA"/>
</dbReference>
<keyword evidence="6" id="KW-0106">Calcium</keyword>
<evidence type="ECO:0000256" key="2">
    <source>
        <dbReference type="ARBA" id="ARBA00022670"/>
    </source>
</evidence>
<feature type="domain" description="Peptidase S53" evidence="8">
    <location>
        <begin position="158"/>
        <end position="562"/>
    </location>
</feature>
<evidence type="ECO:0000259" key="8">
    <source>
        <dbReference type="PROSITE" id="PS51695"/>
    </source>
</evidence>
<dbReference type="GO" id="GO:0006508">
    <property type="term" value="P:proteolysis"/>
    <property type="evidence" value="ECO:0007669"/>
    <property type="project" value="UniProtKB-KW"/>
</dbReference>
<dbReference type="SUPFAM" id="SSF52743">
    <property type="entry name" value="Subtilisin-like"/>
    <property type="match status" value="1"/>
</dbReference>
<name>A0A8J7D8D4_DESMC</name>
<dbReference type="AlphaFoldDB" id="A0A8J7D8D4"/>
<evidence type="ECO:0000256" key="4">
    <source>
        <dbReference type="ARBA" id="ARBA00022801"/>
    </source>
</evidence>
<dbReference type="InterPro" id="IPR023828">
    <property type="entry name" value="Peptidase_S8_Ser-AS"/>
</dbReference>
<evidence type="ECO:0000313" key="9">
    <source>
        <dbReference type="EMBL" id="MBE9021151.1"/>
    </source>
</evidence>
<dbReference type="PANTHER" id="PTHR14218">
    <property type="entry name" value="PROTEASE S8 TRIPEPTIDYL PEPTIDASE I CLN2"/>
    <property type="match status" value="1"/>
</dbReference>
<evidence type="ECO:0000256" key="3">
    <source>
        <dbReference type="ARBA" id="ARBA00022723"/>
    </source>
</evidence>
<comment type="cofactor">
    <cofactor evidence="1">
        <name>Ca(2+)</name>
        <dbReference type="ChEBI" id="CHEBI:29108"/>
    </cofactor>
</comment>
<evidence type="ECO:0000256" key="5">
    <source>
        <dbReference type="ARBA" id="ARBA00022825"/>
    </source>
</evidence>
<dbReference type="CDD" id="cd04056">
    <property type="entry name" value="Peptidases_S53"/>
    <property type="match status" value="1"/>
</dbReference>
<dbReference type="InterPro" id="IPR015366">
    <property type="entry name" value="S53_propep"/>
</dbReference>
<dbReference type="SUPFAM" id="SSF54897">
    <property type="entry name" value="Protease propeptides/inhibitors"/>
    <property type="match status" value="1"/>
</dbReference>
<sequence length="562" mass="62287">MYLSLILDAAQPHVIRELADAVSNPKHPDYGKYCDRSQLAKLVAIPQAEREELENWFKAYGMVPLAFPSLDEQQMLLRVTPKQLCSAFGESAVQKLLSRKSHRTFQARSILPRKLAGYVQSMQILPNREWSEAIPRQLSPITNDSSTSEIPLPADMFGATPADIRRVYQFPEQWNGSGETIAVMALGGYPNPDDLHRFWHIFNIQPPSVYSVQVGAMGARASHPLYQWETTMVVQWLGAIARCSRIVVYFIDPEYFADPWATFLLAILSDTHFQPTIACTTWSAPERQYYRVHGSEVIAGLLDRAAALGITFIAGSGDWGVFDGLPQRQFNGQRVCDAPWPHGIFPAVEERVLAVGGTQIDCWEPYKETAWSAPVSLGLEKALQIERMASSGGFSEHIPIPQWQQAVLEPYYPRSGDAPAVIPYGRGFPDVALMAWGADNNGNTAAYLSLIANQWRNDAGGTSLAAPVWAAIIACLNQARRSQDLPRVGFVNPLLYSLWQDQAIVFRPITTGNTDMILQAIASEGSVTPFKLPGFTARPGWNPLTGLGIPNVMNLIESNYIQ</sequence>
<keyword evidence="5" id="KW-0720">Serine protease</keyword>
<dbReference type="Pfam" id="PF09286">
    <property type="entry name" value="Pro-kuma_activ"/>
    <property type="match status" value="1"/>
</dbReference>
<keyword evidence="3" id="KW-0479">Metal-binding</keyword>
<gene>
    <name evidence="9" type="ORF">IQ276_01360</name>
</gene>
<dbReference type="RefSeq" id="WP_193913054.1">
    <property type="nucleotide sequence ID" value="NZ_JADEXS020000001.1"/>
</dbReference>
<keyword evidence="2" id="KW-0645">Protease</keyword>
<evidence type="ECO:0000256" key="6">
    <source>
        <dbReference type="ARBA" id="ARBA00022837"/>
    </source>
</evidence>